<proteinExistence type="predicted"/>
<name>A0ABV5HWE0_9RHOB</name>
<feature type="domain" description="Phage head morphogenesis" evidence="1">
    <location>
        <begin position="55"/>
        <end position="185"/>
    </location>
</feature>
<dbReference type="EMBL" id="JBHMEC010000004">
    <property type="protein sequence ID" value="MFB9148748.1"/>
    <property type="molecule type" value="Genomic_DNA"/>
</dbReference>
<dbReference type="InterPro" id="IPR006528">
    <property type="entry name" value="Phage_head_morphogenesis_dom"/>
</dbReference>
<sequence>MIDLKRLRPEDALSFFRSKGLAPPDARFDFRDVWRNEHASNFVVAKAKRTEVLEVIQGAMDRAIANGGTVATFTEELEPELKRLGWWGRSMERDPLTGELKNVELGSVRRLRIMFDANMRASHAAGKWARIERVKDAFPFLRYVQVQRDTKRPEHARYHELIRPVDDPVWDRIYPPNGWRCGCTVQQLSQAMMDRRGQRVTEEFTLQERGVLNRRTGQIEPTALGVDPAWDGNPGKAWLDLSGRHGPISGGLSPGAAATELGFASRARLFGMSEGREHLGAFDLATGEEIDWTIGSGKDVKLSPTMKDRLARGVEVGLVHNHPSSAPLTPDDMVVMFDRQVSSIMAVGHDGSLYRAQLLRPTTGDIRELAEVAAEIIDDLAPGMATIDRDHAVRLTLLDVLQSRGLILYQESLGAQAQAVRSRAEETAQTASAMIIRILNGDAS</sequence>
<dbReference type="RefSeq" id="WP_377066973.1">
    <property type="nucleotide sequence ID" value="NZ_JBHMEC010000004.1"/>
</dbReference>
<dbReference type="Proteomes" id="UP001589670">
    <property type="component" value="Unassembled WGS sequence"/>
</dbReference>
<dbReference type="Pfam" id="PF04233">
    <property type="entry name" value="Phage_Mu_F"/>
    <property type="match status" value="1"/>
</dbReference>
<accession>A0ABV5HWE0</accession>
<gene>
    <name evidence="2" type="ORF">ACFFU4_03155</name>
</gene>
<keyword evidence="3" id="KW-1185">Reference proteome</keyword>
<protein>
    <submittedName>
        <fullName evidence="2">Phage minor head protein</fullName>
    </submittedName>
</protein>
<organism evidence="2 3">
    <name type="scientific">Roseovarius ramblicola</name>
    <dbReference type="NCBI Taxonomy" id="2022336"/>
    <lineage>
        <taxon>Bacteria</taxon>
        <taxon>Pseudomonadati</taxon>
        <taxon>Pseudomonadota</taxon>
        <taxon>Alphaproteobacteria</taxon>
        <taxon>Rhodobacterales</taxon>
        <taxon>Roseobacteraceae</taxon>
        <taxon>Roseovarius</taxon>
    </lineage>
</organism>
<evidence type="ECO:0000259" key="1">
    <source>
        <dbReference type="Pfam" id="PF04233"/>
    </source>
</evidence>
<comment type="caution">
    <text evidence="2">The sequence shown here is derived from an EMBL/GenBank/DDBJ whole genome shotgun (WGS) entry which is preliminary data.</text>
</comment>
<reference evidence="2 3" key="1">
    <citation type="submission" date="2024-09" db="EMBL/GenBank/DDBJ databases">
        <authorList>
            <person name="Sun Q."/>
            <person name="Mori K."/>
        </authorList>
    </citation>
    <scope>NUCLEOTIDE SEQUENCE [LARGE SCALE GENOMIC DNA]</scope>
    <source>
        <strain evidence="2 3">CECT 9424</strain>
    </source>
</reference>
<evidence type="ECO:0000313" key="3">
    <source>
        <dbReference type="Proteomes" id="UP001589670"/>
    </source>
</evidence>
<evidence type="ECO:0000313" key="2">
    <source>
        <dbReference type="EMBL" id="MFB9148748.1"/>
    </source>
</evidence>